<evidence type="ECO:0000256" key="5">
    <source>
        <dbReference type="ARBA" id="ARBA00022869"/>
    </source>
</evidence>
<accession>A0A922ME49</accession>
<organism evidence="10 11">
    <name type="scientific">Spodoptera exigua</name>
    <name type="common">Beet armyworm</name>
    <name type="synonym">Noctua fulgens</name>
    <dbReference type="NCBI Taxonomy" id="7107"/>
    <lineage>
        <taxon>Eukaryota</taxon>
        <taxon>Metazoa</taxon>
        <taxon>Ecdysozoa</taxon>
        <taxon>Arthropoda</taxon>
        <taxon>Hexapoda</taxon>
        <taxon>Insecta</taxon>
        <taxon>Pterygota</taxon>
        <taxon>Neoptera</taxon>
        <taxon>Endopterygota</taxon>
        <taxon>Lepidoptera</taxon>
        <taxon>Glossata</taxon>
        <taxon>Ditrysia</taxon>
        <taxon>Noctuoidea</taxon>
        <taxon>Noctuidae</taxon>
        <taxon>Amphipyrinae</taxon>
        <taxon>Spodoptera</taxon>
    </lineage>
</organism>
<dbReference type="EMBL" id="JACEFF010000582">
    <property type="protein sequence ID" value="KAH9634961.1"/>
    <property type="molecule type" value="Genomic_DNA"/>
</dbReference>
<dbReference type="GO" id="GO:0005604">
    <property type="term" value="C:basement membrane"/>
    <property type="evidence" value="ECO:0007669"/>
    <property type="project" value="UniProtKB-SubCell"/>
</dbReference>
<keyword evidence="5" id="KW-0084">Basement membrane</keyword>
<feature type="compositionally biased region" description="Basic residues" evidence="8">
    <location>
        <begin position="200"/>
        <end position="212"/>
    </location>
</feature>
<evidence type="ECO:0000256" key="3">
    <source>
        <dbReference type="ARBA" id="ARBA00022530"/>
    </source>
</evidence>
<dbReference type="GO" id="GO:0005581">
    <property type="term" value="C:collagen trimer"/>
    <property type="evidence" value="ECO:0007669"/>
    <property type="project" value="UniProtKB-KW"/>
</dbReference>
<comment type="subcellular location">
    <subcellularLocation>
        <location evidence="1">Secreted</location>
        <location evidence="1">Extracellular space</location>
        <location evidence="1">Extracellular matrix</location>
        <location evidence="1">Basement membrane</location>
    </subcellularLocation>
</comment>
<dbReference type="InterPro" id="IPR016187">
    <property type="entry name" value="CTDL_fold"/>
</dbReference>
<feature type="domain" description="Collagen IV NC1" evidence="9">
    <location>
        <begin position="1"/>
        <end position="161"/>
    </location>
</feature>
<evidence type="ECO:0000313" key="10">
    <source>
        <dbReference type="EMBL" id="KAH9634961.1"/>
    </source>
</evidence>
<keyword evidence="7" id="KW-1015">Disulfide bond</keyword>
<dbReference type="PROSITE" id="PS51403">
    <property type="entry name" value="NC1_IV"/>
    <property type="match status" value="1"/>
</dbReference>
<keyword evidence="6" id="KW-0176">Collagen</keyword>
<keyword evidence="2" id="KW-0964">Secreted</keyword>
<evidence type="ECO:0000256" key="1">
    <source>
        <dbReference type="ARBA" id="ARBA00004302"/>
    </source>
</evidence>
<comment type="caution">
    <text evidence="10">The sequence shown here is derived from an EMBL/GenBank/DDBJ whole genome shotgun (WGS) entry which is preliminary data.</text>
</comment>
<proteinExistence type="predicted"/>
<evidence type="ECO:0000256" key="7">
    <source>
        <dbReference type="ARBA" id="ARBA00023157"/>
    </source>
</evidence>
<evidence type="ECO:0000256" key="2">
    <source>
        <dbReference type="ARBA" id="ARBA00022525"/>
    </source>
</evidence>
<sequence length="212" mass="24581">MEKHMDKIWREDYSFWLSTPEPMPMSMTPIQAKDVGNYISRCQVCEAPTRTIAIHSQSNLVPECPSGWRELWQGYSFLMHTAGADATGQSLISPGSCMRQFRARPFIECNGLGRCNYFATAISYWLSVIDDYRMFEKPEQQTLKADLVSKVSRCAVCMRDWPVPRKSSVRVPTPIGDLNSVPNASYRRPRPSHQPYYRRPNWRRGVRGRRRQ</sequence>
<dbReference type="Pfam" id="PF01413">
    <property type="entry name" value="C4"/>
    <property type="match status" value="2"/>
</dbReference>
<evidence type="ECO:0000313" key="11">
    <source>
        <dbReference type="Proteomes" id="UP000814243"/>
    </source>
</evidence>
<keyword evidence="3" id="KW-0272">Extracellular matrix</keyword>
<evidence type="ECO:0000256" key="4">
    <source>
        <dbReference type="ARBA" id="ARBA00022737"/>
    </source>
</evidence>
<dbReference type="Proteomes" id="UP000814243">
    <property type="component" value="Unassembled WGS sequence"/>
</dbReference>
<name>A0A922ME49_SPOEX</name>
<dbReference type="GO" id="GO:0005201">
    <property type="term" value="F:extracellular matrix structural constituent"/>
    <property type="evidence" value="ECO:0007669"/>
    <property type="project" value="InterPro"/>
</dbReference>
<evidence type="ECO:0000256" key="6">
    <source>
        <dbReference type="ARBA" id="ARBA00023119"/>
    </source>
</evidence>
<feature type="region of interest" description="Disordered" evidence="8">
    <location>
        <begin position="172"/>
        <end position="212"/>
    </location>
</feature>
<gene>
    <name evidence="10" type="ORF">HF086_016522</name>
</gene>
<dbReference type="InterPro" id="IPR036954">
    <property type="entry name" value="Collagen_IV_NC_sf"/>
</dbReference>
<evidence type="ECO:0000256" key="8">
    <source>
        <dbReference type="SAM" id="MobiDB-lite"/>
    </source>
</evidence>
<keyword evidence="4" id="KW-0677">Repeat</keyword>
<dbReference type="Gene3D" id="2.170.240.10">
    <property type="entry name" value="Collagen IV, non-collagenous"/>
    <property type="match status" value="1"/>
</dbReference>
<dbReference type="SMART" id="SM00111">
    <property type="entry name" value="C4"/>
    <property type="match status" value="1"/>
</dbReference>
<reference evidence="10" key="1">
    <citation type="journal article" date="2021" name="G3 (Bethesda)">
        <title>Genome and transcriptome analysis of the beet armyworm Spodoptera exigua reveals targets for pest control. .</title>
        <authorList>
            <person name="Simon S."/>
            <person name="Breeschoten T."/>
            <person name="Jansen H.J."/>
            <person name="Dirks R.P."/>
            <person name="Schranz M.E."/>
            <person name="Ros V.I.D."/>
        </authorList>
    </citation>
    <scope>NUCLEOTIDE SEQUENCE</scope>
    <source>
        <strain evidence="10">TB_SE_WUR_2020</strain>
    </source>
</reference>
<dbReference type="InterPro" id="IPR001442">
    <property type="entry name" value="Collagen_IV_NC"/>
</dbReference>
<protein>
    <recommendedName>
        <fullName evidence="9">Collagen IV NC1 domain-containing protein</fullName>
    </recommendedName>
</protein>
<dbReference type="AlphaFoldDB" id="A0A922ME49"/>
<dbReference type="SUPFAM" id="SSF56436">
    <property type="entry name" value="C-type lectin-like"/>
    <property type="match status" value="2"/>
</dbReference>
<evidence type="ECO:0000259" key="9">
    <source>
        <dbReference type="PROSITE" id="PS51403"/>
    </source>
</evidence>